<accession>A0A1E3LR51</accession>
<dbReference type="InterPro" id="IPR038071">
    <property type="entry name" value="UROD/MetE-like_sf"/>
</dbReference>
<dbReference type="Gene3D" id="3.20.20.210">
    <property type="match status" value="1"/>
</dbReference>
<dbReference type="Proteomes" id="UP000094487">
    <property type="component" value="Unassembled WGS sequence"/>
</dbReference>
<dbReference type="CDD" id="cd03311">
    <property type="entry name" value="CIMS_C_terminal_like"/>
    <property type="match status" value="1"/>
</dbReference>
<dbReference type="EMBL" id="MDDS01000075">
    <property type="protein sequence ID" value="ODP36257.1"/>
    <property type="molecule type" value="Genomic_DNA"/>
</dbReference>
<dbReference type="STRING" id="1888892.BFL28_05990"/>
<dbReference type="GO" id="GO:0008270">
    <property type="term" value="F:zinc ion binding"/>
    <property type="evidence" value="ECO:0007669"/>
    <property type="project" value="InterPro"/>
</dbReference>
<dbReference type="AlphaFoldDB" id="A0A1E3LR51"/>
<dbReference type="InterPro" id="IPR002629">
    <property type="entry name" value="Met_Synth_C/arc"/>
</dbReference>
<reference evidence="1 2" key="1">
    <citation type="submission" date="2016-08" db="EMBL/GenBank/DDBJ databases">
        <title>Draft genome of the agarase producing Sphingomonas sp. MCT13.</title>
        <authorList>
            <person name="D'Andrea M.M."/>
            <person name="Rossolini G.M."/>
            <person name="Thaller M.C."/>
        </authorList>
    </citation>
    <scope>NUCLEOTIDE SEQUENCE [LARGE SCALE GENOMIC DNA]</scope>
    <source>
        <strain evidence="1 2">MCT13</strain>
    </source>
</reference>
<dbReference type="PANTHER" id="PTHR43844:SF2">
    <property type="entry name" value="SYNTHASE, VITAMIN-B12 INDEPENDENT, PUTATIVE (AFU_ORTHOLOGUE AFUA_3G12060)-RELATED"/>
    <property type="match status" value="1"/>
</dbReference>
<keyword evidence="2" id="KW-1185">Reference proteome</keyword>
<evidence type="ECO:0000313" key="1">
    <source>
        <dbReference type="EMBL" id="ODP36257.1"/>
    </source>
</evidence>
<sequence length="402" mass="44729">MKRSTDRILTTHVGSLIRPLDVLEDMMAKVLGEPVDEAEFQRKVRQGVADVVAKQAEIGIDIPSDGEISKPSFHNYVVERLGGLEKVPPAERGAYYAALTEDFPGFMKQYNAMYKTMWMPAELDGEKVRKAANTPPARVRVAAPITYVGQDALQTDLDNYQAALEGKEFVEAFMPSATPARDDADAGTVYSSESEYLYALADAMHVEYKAIVDAGFIVQLDLGLPARNQVLPGNPNPTPEDLRRASEMQVEAYNHALRGIPEDRVRYHMCWGSMNTPHTTDVPLREVIDIILKIKAQAYVIEGANPRHEHEWMVWKDVKLPEGKILVPGVISHQTNVVEHPELVAWRIENYASVVGRENVIAGTDCGFSQGWNMARVHPEVQWAKLSALVEGAALASQRLWS</sequence>
<dbReference type="SUPFAM" id="SSF51726">
    <property type="entry name" value="UROD/MetE-like"/>
    <property type="match status" value="1"/>
</dbReference>
<evidence type="ECO:0008006" key="3">
    <source>
        <dbReference type="Google" id="ProtNLM"/>
    </source>
</evidence>
<name>A0A1E3LR51_9SPHN</name>
<evidence type="ECO:0000313" key="2">
    <source>
        <dbReference type="Proteomes" id="UP000094487"/>
    </source>
</evidence>
<gene>
    <name evidence="1" type="ORF">BFL28_05990</name>
</gene>
<dbReference type="PANTHER" id="PTHR43844">
    <property type="entry name" value="METHIONINE SYNTHASE"/>
    <property type="match status" value="1"/>
</dbReference>
<organism evidence="1 2">
    <name type="scientific">Sphingomonas turrisvirgatae</name>
    <dbReference type="NCBI Taxonomy" id="1888892"/>
    <lineage>
        <taxon>Bacteria</taxon>
        <taxon>Pseudomonadati</taxon>
        <taxon>Pseudomonadota</taxon>
        <taxon>Alphaproteobacteria</taxon>
        <taxon>Sphingomonadales</taxon>
        <taxon>Sphingomonadaceae</taxon>
        <taxon>Sphingomonas</taxon>
    </lineage>
</organism>
<dbReference type="RefSeq" id="WP_069321826.1">
    <property type="nucleotide sequence ID" value="NZ_MDDS01000075.1"/>
</dbReference>
<comment type="caution">
    <text evidence="1">The sequence shown here is derived from an EMBL/GenBank/DDBJ whole genome shotgun (WGS) entry which is preliminary data.</text>
</comment>
<protein>
    <recommendedName>
        <fullName evidence="3">Methionine synthase</fullName>
    </recommendedName>
</protein>
<dbReference type="OrthoDB" id="244285at2"/>
<dbReference type="GO" id="GO:0003871">
    <property type="term" value="F:5-methyltetrahydropteroyltriglutamate-homocysteine S-methyltransferase activity"/>
    <property type="evidence" value="ECO:0007669"/>
    <property type="project" value="InterPro"/>
</dbReference>
<dbReference type="GO" id="GO:0009086">
    <property type="term" value="P:methionine biosynthetic process"/>
    <property type="evidence" value="ECO:0007669"/>
    <property type="project" value="InterPro"/>
</dbReference>
<proteinExistence type="predicted"/>